<reference evidence="2 3" key="1">
    <citation type="journal article" date="2020" name="Genomics">
        <title>Complete, high-quality genomes from long-read metagenomic sequencing of two wolf lichen thalli reveals enigmatic genome architecture.</title>
        <authorList>
            <person name="McKenzie S.K."/>
            <person name="Walston R.F."/>
            <person name="Allen J.L."/>
        </authorList>
    </citation>
    <scope>NUCLEOTIDE SEQUENCE [LARGE SCALE GENOMIC DNA]</scope>
    <source>
        <strain evidence="2">WasteWater2</strain>
    </source>
</reference>
<proteinExistence type="predicted"/>
<sequence>MHCGNLDQMRCCVIQEKLGYWKERRRKRHTSKVAPAGPAVGCGQKRYGERAKNRALARDLERLIEECETLLQRQKGGVFPAIDWRPFTSRKRWPDGERGWMGVMEDEVRSADVVGVGGGDVRSKKKKEKEKKKKKVPTDIAKAVLRTRFATCFPRAADKRACAGDGDRGT</sequence>
<feature type="region of interest" description="Disordered" evidence="1">
    <location>
        <begin position="115"/>
        <end position="136"/>
    </location>
</feature>
<keyword evidence="3" id="KW-1185">Reference proteome</keyword>
<dbReference type="AlphaFoldDB" id="A0A8H6G5H0"/>
<evidence type="ECO:0000256" key="1">
    <source>
        <dbReference type="SAM" id="MobiDB-lite"/>
    </source>
</evidence>
<dbReference type="GeneID" id="59283108"/>
<organism evidence="2 3">
    <name type="scientific">Letharia columbiana</name>
    <dbReference type="NCBI Taxonomy" id="112416"/>
    <lineage>
        <taxon>Eukaryota</taxon>
        <taxon>Fungi</taxon>
        <taxon>Dikarya</taxon>
        <taxon>Ascomycota</taxon>
        <taxon>Pezizomycotina</taxon>
        <taxon>Lecanoromycetes</taxon>
        <taxon>OSLEUM clade</taxon>
        <taxon>Lecanoromycetidae</taxon>
        <taxon>Lecanorales</taxon>
        <taxon>Lecanorineae</taxon>
        <taxon>Parmeliaceae</taxon>
        <taxon>Letharia</taxon>
    </lineage>
</organism>
<comment type="caution">
    <text evidence="2">The sequence shown here is derived from an EMBL/GenBank/DDBJ whole genome shotgun (WGS) entry which is preliminary data.</text>
</comment>
<evidence type="ECO:0000313" key="3">
    <source>
        <dbReference type="Proteomes" id="UP000578531"/>
    </source>
</evidence>
<name>A0A8H6G5H0_9LECA</name>
<evidence type="ECO:0000313" key="2">
    <source>
        <dbReference type="EMBL" id="KAF6240761.1"/>
    </source>
</evidence>
<accession>A0A8H6G5H0</accession>
<protein>
    <submittedName>
        <fullName evidence="2">Uncharacterized protein</fullName>
    </submittedName>
</protein>
<dbReference type="Proteomes" id="UP000578531">
    <property type="component" value="Unassembled WGS sequence"/>
</dbReference>
<gene>
    <name evidence="2" type="ORF">HO173_001434</name>
</gene>
<dbReference type="EMBL" id="JACCJC010000003">
    <property type="protein sequence ID" value="KAF6240761.1"/>
    <property type="molecule type" value="Genomic_DNA"/>
</dbReference>
<dbReference type="RefSeq" id="XP_037170020.1">
    <property type="nucleotide sequence ID" value="XM_037303373.1"/>
</dbReference>
<feature type="compositionally biased region" description="Basic residues" evidence="1">
    <location>
        <begin position="123"/>
        <end position="135"/>
    </location>
</feature>